<dbReference type="InterPro" id="IPR002888">
    <property type="entry name" value="2Fe-2S-bd"/>
</dbReference>
<feature type="domain" description="2Fe-2S ferredoxin-type" evidence="5">
    <location>
        <begin position="1"/>
        <end position="77"/>
    </location>
</feature>
<evidence type="ECO:0000313" key="6">
    <source>
        <dbReference type="EMBL" id="MBP1293286.1"/>
    </source>
</evidence>
<dbReference type="InterPro" id="IPR036884">
    <property type="entry name" value="2Fe-2S-bd_dom_sf"/>
</dbReference>
<gene>
    <name evidence="6" type="ORF">JOH49_003039</name>
</gene>
<organism evidence="6 7">
    <name type="scientific">Bradyrhizobium elkanii</name>
    <dbReference type="NCBI Taxonomy" id="29448"/>
    <lineage>
        <taxon>Bacteria</taxon>
        <taxon>Pseudomonadati</taxon>
        <taxon>Pseudomonadota</taxon>
        <taxon>Alphaproteobacteria</taxon>
        <taxon>Hyphomicrobiales</taxon>
        <taxon>Nitrobacteraceae</taxon>
        <taxon>Bradyrhizobium</taxon>
    </lineage>
</organism>
<dbReference type="Pfam" id="PF00111">
    <property type="entry name" value="Fer2"/>
    <property type="match status" value="1"/>
</dbReference>
<dbReference type="CDD" id="cd00207">
    <property type="entry name" value="fer2"/>
    <property type="match status" value="1"/>
</dbReference>
<dbReference type="SUPFAM" id="SSF47741">
    <property type="entry name" value="CO dehydrogenase ISP C-domain like"/>
    <property type="match status" value="1"/>
</dbReference>
<evidence type="ECO:0000256" key="2">
    <source>
        <dbReference type="ARBA" id="ARBA00022723"/>
    </source>
</evidence>
<sequence length="158" mass="16945">MAISFSLNGKTIAVDIPAYVLLIDLIRDRLGLKGTKRSCDMEVCGACTVLLDGEPVSSCTTLAVDVDRREVTTIEGVTPPDGLSRIQEAFVLHGGLQCGFCTPGFIMAVTALLKTTSHPTDAEIRHYLHGNLCRCTGYTKIFEAVKSLAIQQASQDGV</sequence>
<protein>
    <submittedName>
        <fullName evidence="6">Carbon-monoxide dehydrogenase small subunit</fullName>
        <ecNumber evidence="6">1.2.7.4</ecNumber>
    </submittedName>
</protein>
<dbReference type="InterPro" id="IPR001041">
    <property type="entry name" value="2Fe-2S_ferredoxin-type"/>
</dbReference>
<keyword evidence="6" id="KW-0560">Oxidoreductase</keyword>
<dbReference type="Gene3D" id="1.10.150.120">
    <property type="entry name" value="[2Fe-2S]-binding domain"/>
    <property type="match status" value="1"/>
</dbReference>
<evidence type="ECO:0000256" key="3">
    <source>
        <dbReference type="ARBA" id="ARBA00023004"/>
    </source>
</evidence>
<dbReference type="GO" id="GO:0051537">
    <property type="term" value="F:2 iron, 2 sulfur cluster binding"/>
    <property type="evidence" value="ECO:0007669"/>
    <property type="project" value="UniProtKB-KW"/>
</dbReference>
<keyword evidence="2" id="KW-0479">Metal-binding</keyword>
<evidence type="ECO:0000256" key="4">
    <source>
        <dbReference type="ARBA" id="ARBA00023014"/>
    </source>
</evidence>
<dbReference type="InterPro" id="IPR051452">
    <property type="entry name" value="Diverse_Oxidoreductases"/>
</dbReference>
<evidence type="ECO:0000256" key="1">
    <source>
        <dbReference type="ARBA" id="ARBA00022714"/>
    </source>
</evidence>
<keyword evidence="1" id="KW-0001">2Fe-2S</keyword>
<dbReference type="SUPFAM" id="SSF54292">
    <property type="entry name" value="2Fe-2S ferredoxin-like"/>
    <property type="match status" value="1"/>
</dbReference>
<dbReference type="Pfam" id="PF01799">
    <property type="entry name" value="Fer2_2"/>
    <property type="match status" value="1"/>
</dbReference>
<dbReference type="GO" id="GO:0046872">
    <property type="term" value="F:metal ion binding"/>
    <property type="evidence" value="ECO:0007669"/>
    <property type="project" value="UniProtKB-KW"/>
</dbReference>
<dbReference type="GO" id="GO:0043885">
    <property type="term" value="F:anaerobic carbon-monoxide dehydrogenase activity"/>
    <property type="evidence" value="ECO:0007669"/>
    <property type="project" value="UniProtKB-EC"/>
</dbReference>
<dbReference type="InterPro" id="IPR036010">
    <property type="entry name" value="2Fe-2S_ferredoxin-like_sf"/>
</dbReference>
<dbReference type="EC" id="1.2.7.4" evidence="6"/>
<dbReference type="Gene3D" id="3.10.20.30">
    <property type="match status" value="1"/>
</dbReference>
<dbReference type="EMBL" id="JAFICZ010000001">
    <property type="protein sequence ID" value="MBP1293286.1"/>
    <property type="molecule type" value="Genomic_DNA"/>
</dbReference>
<reference evidence="6" key="1">
    <citation type="submission" date="2021-02" db="EMBL/GenBank/DDBJ databases">
        <title>Genomic Encyclopedia of Type Strains, Phase IV (KMG-V): Genome sequencing to study the core and pangenomes of soil and plant-associated prokaryotes.</title>
        <authorList>
            <person name="Whitman W."/>
        </authorList>
    </citation>
    <scope>NUCLEOTIDE SEQUENCE</scope>
    <source>
        <strain evidence="6">USDA 406</strain>
    </source>
</reference>
<name>A0A8I2C5F9_BRAEL</name>
<dbReference type="PANTHER" id="PTHR44379">
    <property type="entry name" value="OXIDOREDUCTASE WITH IRON-SULFUR SUBUNIT"/>
    <property type="match status" value="1"/>
</dbReference>
<keyword evidence="4" id="KW-0411">Iron-sulfur</keyword>
<dbReference type="InterPro" id="IPR012675">
    <property type="entry name" value="Beta-grasp_dom_sf"/>
</dbReference>
<dbReference type="AlphaFoldDB" id="A0A8I2C5F9"/>
<dbReference type="Proteomes" id="UP000673383">
    <property type="component" value="Unassembled WGS sequence"/>
</dbReference>
<keyword evidence="3" id="KW-0408">Iron</keyword>
<evidence type="ECO:0000313" key="7">
    <source>
        <dbReference type="Proteomes" id="UP000673383"/>
    </source>
</evidence>
<evidence type="ECO:0000259" key="5">
    <source>
        <dbReference type="PROSITE" id="PS51085"/>
    </source>
</evidence>
<proteinExistence type="predicted"/>
<dbReference type="PANTHER" id="PTHR44379:SF8">
    <property type="entry name" value="XANTHINE DEHYDROGENASE IRON-SULFUR-BINDING SUBUNIT XDHC-RELATED"/>
    <property type="match status" value="1"/>
</dbReference>
<accession>A0A8I2C5F9</accession>
<dbReference type="PROSITE" id="PS51085">
    <property type="entry name" value="2FE2S_FER_2"/>
    <property type="match status" value="1"/>
</dbReference>
<comment type="caution">
    <text evidence="6">The sequence shown here is derived from an EMBL/GenBank/DDBJ whole genome shotgun (WGS) entry which is preliminary data.</text>
</comment>